<gene>
    <name evidence="3" type="ORF">MBM_10024</name>
</gene>
<dbReference type="AlphaFoldDB" id="K1W4C9"/>
<evidence type="ECO:0000313" key="4">
    <source>
        <dbReference type="Proteomes" id="UP000006753"/>
    </source>
</evidence>
<feature type="coiled-coil region" evidence="1">
    <location>
        <begin position="327"/>
        <end position="354"/>
    </location>
</feature>
<name>K1W4C9_MARBU</name>
<dbReference type="PANTHER" id="PTHR37490">
    <property type="entry name" value="EXPRESSED PROTEIN"/>
    <property type="match status" value="1"/>
</dbReference>
<organism evidence="3 4">
    <name type="scientific">Marssonina brunnea f. sp. multigermtubi (strain MB_m1)</name>
    <name type="common">Marssonina leaf spot fungus</name>
    <dbReference type="NCBI Taxonomy" id="1072389"/>
    <lineage>
        <taxon>Eukaryota</taxon>
        <taxon>Fungi</taxon>
        <taxon>Dikarya</taxon>
        <taxon>Ascomycota</taxon>
        <taxon>Pezizomycotina</taxon>
        <taxon>Leotiomycetes</taxon>
        <taxon>Helotiales</taxon>
        <taxon>Drepanopezizaceae</taxon>
        <taxon>Drepanopeziza</taxon>
    </lineage>
</organism>
<dbReference type="EMBL" id="JH921483">
    <property type="protein sequence ID" value="EKD11830.1"/>
    <property type="molecule type" value="Genomic_DNA"/>
</dbReference>
<dbReference type="HOGENOM" id="CLU_031559_1_2_1"/>
<dbReference type="InParanoid" id="K1W4C9"/>
<proteinExistence type="predicted"/>
<protein>
    <submittedName>
        <fullName evidence="3">Uncharacterized protein</fullName>
    </submittedName>
</protein>
<evidence type="ECO:0000313" key="3">
    <source>
        <dbReference type="EMBL" id="EKD11830.1"/>
    </source>
</evidence>
<sequence length="408" mass="47078">MTRAPDLWTLNMFSCGRWIASSFITAAILIGLFAPIPASWQTLLAITPRPHPSGTATFPLQTVLDDPQQGYSAKRPFQPGITKPAGENYTKMLVIPRTHAENVDWIDENFGPDANIDWKIYVVDQPDAPLHPPQNKGHEVMVYLSYIIDHYDDLSDVNIFMHSHRHAWHNNDLLGSDAVQVVSRLSSERVLREGYMNLRCHWDPGCPGWMNPGNIEEDVNKQEETMLAKSWSELFPLDAIPNVLAQPCCAQFAISRDRIRGLPLARYVAFREWLLKTNMSDYFSGRVFEYIWQFIFTGKNVVCSREHVCYCDGFGICFGGEKEYDVYNEKLKERTRMEEELQELEDLRNNGQQDFALPEERKYIELQENIESLRAWCEREKDNARARGDVAEYRAREVGRSWKDGDGF</sequence>
<dbReference type="Pfam" id="PF11913">
    <property type="entry name" value="DUF3431"/>
    <property type="match status" value="1"/>
</dbReference>
<dbReference type="OrthoDB" id="426718at2759"/>
<dbReference type="eggNOG" id="ENOG502RYM3">
    <property type="taxonomic scope" value="Eukaryota"/>
</dbReference>
<keyword evidence="2" id="KW-1133">Transmembrane helix</keyword>
<reference evidence="3 4" key="1">
    <citation type="journal article" date="2012" name="BMC Genomics">
        <title>Sequencing the genome of Marssonina brunnea reveals fungus-poplar co-evolution.</title>
        <authorList>
            <person name="Zhu S."/>
            <person name="Cao Y.-Z."/>
            <person name="Jiang C."/>
            <person name="Tan B.-Y."/>
            <person name="Wang Z."/>
            <person name="Feng S."/>
            <person name="Zhang L."/>
            <person name="Su X.-H."/>
            <person name="Brejova B."/>
            <person name="Vinar T."/>
            <person name="Xu M."/>
            <person name="Wang M.-X."/>
            <person name="Zhang S.-G."/>
            <person name="Huang M.-R."/>
            <person name="Wu R."/>
            <person name="Zhou Y."/>
        </authorList>
    </citation>
    <scope>NUCLEOTIDE SEQUENCE [LARGE SCALE GENOMIC DNA]</scope>
    <source>
        <strain evidence="3 4">MB_m1</strain>
    </source>
</reference>
<keyword evidence="2" id="KW-0812">Transmembrane</keyword>
<dbReference type="GeneID" id="18765947"/>
<dbReference type="Proteomes" id="UP000006753">
    <property type="component" value="Unassembled WGS sequence"/>
</dbReference>
<accession>K1W4C9</accession>
<keyword evidence="2" id="KW-0472">Membrane</keyword>
<evidence type="ECO:0000256" key="1">
    <source>
        <dbReference type="SAM" id="Coils"/>
    </source>
</evidence>
<dbReference type="KEGG" id="mbe:MBM_10024"/>
<dbReference type="InterPro" id="IPR021838">
    <property type="entry name" value="DUF3431"/>
</dbReference>
<evidence type="ECO:0000256" key="2">
    <source>
        <dbReference type="SAM" id="Phobius"/>
    </source>
</evidence>
<keyword evidence="4" id="KW-1185">Reference proteome</keyword>
<keyword evidence="1" id="KW-0175">Coiled coil</keyword>
<dbReference type="PANTHER" id="PTHR37490:SF3">
    <property type="entry name" value="DUF3431 DOMAIN CONTAINING PROTEIN"/>
    <property type="match status" value="1"/>
</dbReference>
<dbReference type="OMA" id="CHSEPGC"/>
<feature type="transmembrane region" description="Helical" evidence="2">
    <location>
        <begin position="18"/>
        <end position="40"/>
    </location>
</feature>